<dbReference type="Proteomes" id="UP000015241">
    <property type="component" value="Unassembled WGS sequence"/>
</dbReference>
<organism evidence="2 3">
    <name type="scientific">Fomitopsis schrenkii</name>
    <name type="common">Brown rot fungus</name>
    <dbReference type="NCBI Taxonomy" id="2126942"/>
    <lineage>
        <taxon>Eukaryota</taxon>
        <taxon>Fungi</taxon>
        <taxon>Dikarya</taxon>
        <taxon>Basidiomycota</taxon>
        <taxon>Agaricomycotina</taxon>
        <taxon>Agaricomycetes</taxon>
        <taxon>Polyporales</taxon>
        <taxon>Fomitopsis</taxon>
    </lineage>
</organism>
<gene>
    <name evidence="2" type="ORF">FOMPIDRAFT_1063596</name>
</gene>
<protein>
    <submittedName>
        <fullName evidence="2">Uncharacterized protein</fullName>
    </submittedName>
</protein>
<feature type="region of interest" description="Disordered" evidence="1">
    <location>
        <begin position="25"/>
        <end position="47"/>
    </location>
</feature>
<feature type="compositionally biased region" description="Basic and acidic residues" evidence="1">
    <location>
        <begin position="31"/>
        <end position="41"/>
    </location>
</feature>
<name>S8DQ19_FOMSC</name>
<dbReference type="EMBL" id="KE504285">
    <property type="protein sequence ID" value="EPS93293.1"/>
    <property type="molecule type" value="Genomic_DNA"/>
</dbReference>
<accession>S8DQ19</accession>
<sequence length="541" mass="62031">MPNPRNVPDALCRRIKDGIRVVTQRLHGKRHSTDRSAGDRPHSRRRTAFRYRSRPSLKLPHVPPELWAVIIQHACLFDYDPLDTSQELSFLESSTSTQLATHRTAVQVKLSLSLVSKEWNAFTRPFLFEFVWISRASQAKYLARTLLEEFCASQGLLCSGKYLRRLHIETPALERCNPTDLRVILDYSPQLFIFSDHHSVQRNILTGVQDPRSSPEEILRLVAHPKIRRLSWTCYDDTPFEQRMHPLETNLATRLEYLELSCCSPNFRSIIAESFTHPQSLSHGATIDMNVSLPSLRALKVSLDNNTFAALASWDMPKLTNLSVLSSDFSYTGAGFAAFFQAHGAKLRQLELGHSSALVEEHYLTTPQHVLQMQHTSPRPVPLAEWCPNLRELICSADAEWHWQSPDWIAPHILLPTHPRVELIGIRDIDTRLREDADVAGADTPYFPLFEQLSSLLRRDAFPSLRYVRDMSEESHRMRMVQPDERVHGFWRKVVRACQERAVWLEDCAGVNITQRNLQRAAAAALERPRRVEAPPFSSVY</sequence>
<dbReference type="AlphaFoldDB" id="S8DQ19"/>
<evidence type="ECO:0000313" key="3">
    <source>
        <dbReference type="Proteomes" id="UP000015241"/>
    </source>
</evidence>
<dbReference type="eggNOG" id="ENOG502SJDY">
    <property type="taxonomic scope" value="Eukaryota"/>
</dbReference>
<dbReference type="OrthoDB" id="3258324at2759"/>
<keyword evidence="3" id="KW-1185">Reference proteome</keyword>
<dbReference type="HOGENOM" id="CLU_011073_0_0_1"/>
<dbReference type="InterPro" id="IPR032675">
    <property type="entry name" value="LRR_dom_sf"/>
</dbReference>
<dbReference type="InParanoid" id="S8DQ19"/>
<reference evidence="2 3" key="1">
    <citation type="journal article" date="2012" name="Science">
        <title>The Paleozoic origin of enzymatic lignin decomposition reconstructed from 31 fungal genomes.</title>
        <authorList>
            <person name="Floudas D."/>
            <person name="Binder M."/>
            <person name="Riley R."/>
            <person name="Barry K."/>
            <person name="Blanchette R.A."/>
            <person name="Henrissat B."/>
            <person name="Martinez A.T."/>
            <person name="Otillar R."/>
            <person name="Spatafora J.W."/>
            <person name="Yadav J.S."/>
            <person name="Aerts A."/>
            <person name="Benoit I."/>
            <person name="Boyd A."/>
            <person name="Carlson A."/>
            <person name="Copeland A."/>
            <person name="Coutinho P.M."/>
            <person name="de Vries R.P."/>
            <person name="Ferreira P."/>
            <person name="Findley K."/>
            <person name="Foster B."/>
            <person name="Gaskell J."/>
            <person name="Glotzer D."/>
            <person name="Gorecki P."/>
            <person name="Heitman J."/>
            <person name="Hesse C."/>
            <person name="Hori C."/>
            <person name="Igarashi K."/>
            <person name="Jurgens J.A."/>
            <person name="Kallen N."/>
            <person name="Kersten P."/>
            <person name="Kohler A."/>
            <person name="Kuees U."/>
            <person name="Kumar T.K.A."/>
            <person name="Kuo A."/>
            <person name="LaButti K."/>
            <person name="Larrondo L.F."/>
            <person name="Lindquist E."/>
            <person name="Ling A."/>
            <person name="Lombard V."/>
            <person name="Lucas S."/>
            <person name="Lundell T."/>
            <person name="Martin R."/>
            <person name="McLaughlin D.J."/>
            <person name="Morgenstern I."/>
            <person name="Morin E."/>
            <person name="Murat C."/>
            <person name="Nagy L.G."/>
            <person name="Nolan M."/>
            <person name="Ohm R.A."/>
            <person name="Patyshakuliyeva A."/>
            <person name="Rokas A."/>
            <person name="Ruiz-Duenas F.J."/>
            <person name="Sabat G."/>
            <person name="Salamov A."/>
            <person name="Samejima M."/>
            <person name="Schmutz J."/>
            <person name="Slot J.C."/>
            <person name="St John F."/>
            <person name="Stenlid J."/>
            <person name="Sun H."/>
            <person name="Sun S."/>
            <person name="Syed K."/>
            <person name="Tsang A."/>
            <person name="Wiebenga A."/>
            <person name="Young D."/>
            <person name="Pisabarro A."/>
            <person name="Eastwood D.C."/>
            <person name="Martin F."/>
            <person name="Cullen D."/>
            <person name="Grigoriev I.V."/>
            <person name="Hibbett D.S."/>
        </authorList>
    </citation>
    <scope>NUCLEOTIDE SEQUENCE</scope>
    <source>
        <strain evidence="3">FP-58527</strain>
    </source>
</reference>
<dbReference type="SUPFAM" id="SSF52047">
    <property type="entry name" value="RNI-like"/>
    <property type="match status" value="1"/>
</dbReference>
<evidence type="ECO:0000256" key="1">
    <source>
        <dbReference type="SAM" id="MobiDB-lite"/>
    </source>
</evidence>
<evidence type="ECO:0000313" key="2">
    <source>
        <dbReference type="EMBL" id="EPS93293.1"/>
    </source>
</evidence>
<dbReference type="Gene3D" id="3.80.10.10">
    <property type="entry name" value="Ribonuclease Inhibitor"/>
    <property type="match status" value="1"/>
</dbReference>
<proteinExistence type="predicted"/>